<feature type="region of interest" description="Disordered" evidence="1">
    <location>
        <begin position="73"/>
        <end position="106"/>
    </location>
</feature>
<organism evidence="3 4">
    <name type="scientific">Kitasatospora cathayae</name>
    <dbReference type="NCBI Taxonomy" id="3004092"/>
    <lineage>
        <taxon>Bacteria</taxon>
        <taxon>Bacillati</taxon>
        <taxon>Actinomycetota</taxon>
        <taxon>Actinomycetes</taxon>
        <taxon>Kitasatosporales</taxon>
        <taxon>Streptomycetaceae</taxon>
        <taxon>Kitasatospora</taxon>
    </lineage>
</organism>
<dbReference type="Proteomes" id="UP001212821">
    <property type="component" value="Chromosome"/>
</dbReference>
<sequence>MSRAERPEGAGGAEEEELRILLRRAVPALAAPQDRLERVLARADRNRRRRRAAGLGLGLAGGLVAAALAAAPATAPGPERGPAGQSTASAPTTGTPSGTPAEPVELVHFPGADGLTATRPPGWYFQPVSSDPRRTIGYLANRQFNAKAPCPASVGPCVPIAPLTTDRVLLTLRLIDLPDAAGQTDGETTSMTDIVVDKDCSGYGGNRELVGHRSIVLENTMTVELTACAREPSDQTLRQVQQVLDSLRMAGR</sequence>
<evidence type="ECO:0000313" key="3">
    <source>
        <dbReference type="EMBL" id="WBP90665.1"/>
    </source>
</evidence>
<protein>
    <recommendedName>
        <fullName evidence="5">PknH-like extracellular domain-containing protein</fullName>
    </recommendedName>
</protein>
<proteinExistence type="predicted"/>
<keyword evidence="2" id="KW-0812">Transmembrane</keyword>
<keyword evidence="2" id="KW-1133">Transmembrane helix</keyword>
<feature type="transmembrane region" description="Helical" evidence="2">
    <location>
        <begin position="52"/>
        <end position="71"/>
    </location>
</feature>
<evidence type="ECO:0000313" key="4">
    <source>
        <dbReference type="Proteomes" id="UP001212821"/>
    </source>
</evidence>
<gene>
    <name evidence="3" type="ORF">O1G21_35560</name>
</gene>
<name>A0ABY7QD93_9ACTN</name>
<evidence type="ECO:0000256" key="1">
    <source>
        <dbReference type="SAM" id="MobiDB-lite"/>
    </source>
</evidence>
<reference evidence="4" key="1">
    <citation type="submission" date="2022-12" db="EMBL/GenBank/DDBJ databases">
        <authorList>
            <person name="Mo P."/>
        </authorList>
    </citation>
    <scope>NUCLEOTIDE SEQUENCE [LARGE SCALE GENOMIC DNA]</scope>
    <source>
        <strain evidence="4">HUAS 3-15</strain>
    </source>
</reference>
<feature type="compositionally biased region" description="Low complexity" evidence="1">
    <location>
        <begin position="73"/>
        <end position="101"/>
    </location>
</feature>
<accession>A0ABY7QD93</accession>
<keyword evidence="2" id="KW-0472">Membrane</keyword>
<dbReference type="EMBL" id="CP115450">
    <property type="protein sequence ID" value="WBP90665.1"/>
    <property type="molecule type" value="Genomic_DNA"/>
</dbReference>
<evidence type="ECO:0000256" key="2">
    <source>
        <dbReference type="SAM" id="Phobius"/>
    </source>
</evidence>
<keyword evidence="4" id="KW-1185">Reference proteome</keyword>
<evidence type="ECO:0008006" key="5">
    <source>
        <dbReference type="Google" id="ProtNLM"/>
    </source>
</evidence>
<dbReference type="RefSeq" id="WP_270149599.1">
    <property type="nucleotide sequence ID" value="NZ_CP115450.1"/>
</dbReference>